<dbReference type="PROSITE" id="PS50096">
    <property type="entry name" value="IQ"/>
    <property type="match status" value="1"/>
</dbReference>
<dbReference type="Proteomes" id="UP000324241">
    <property type="component" value="Unassembled WGS sequence"/>
</dbReference>
<gene>
    <name evidence="1" type="ORF">ATNIH1004_001850</name>
</gene>
<dbReference type="RefSeq" id="XP_033420747.1">
    <property type="nucleotide sequence ID" value="XM_033566545.1"/>
</dbReference>
<dbReference type="AlphaFoldDB" id="A0A5M9M322"/>
<dbReference type="OrthoDB" id="3029913at2759"/>
<accession>A0A5M9M322</accession>
<evidence type="ECO:0000313" key="1">
    <source>
        <dbReference type="EMBL" id="KAA8641385.1"/>
    </source>
</evidence>
<dbReference type="VEuPathDB" id="FungiDB:EYZ11_010522"/>
<name>A0A5M9M322_9EURO</name>
<evidence type="ECO:0000313" key="2">
    <source>
        <dbReference type="Proteomes" id="UP000324241"/>
    </source>
</evidence>
<reference evidence="1 2" key="1">
    <citation type="submission" date="2019-08" db="EMBL/GenBank/DDBJ databases">
        <title>The genome sequence of a newly discovered highly antifungal drug resistant Aspergillus species, Aspergillus tanneri NIH 1004.</title>
        <authorList>
            <person name="Mounaud S."/>
            <person name="Singh I."/>
            <person name="Joardar V."/>
            <person name="Pakala S."/>
            <person name="Pakala S."/>
            <person name="Venepally P."/>
            <person name="Chung J.K."/>
            <person name="Losada L."/>
            <person name="Nierman W.C."/>
        </authorList>
    </citation>
    <scope>NUCLEOTIDE SEQUENCE [LARGE SCALE GENOMIC DNA]</scope>
    <source>
        <strain evidence="1 2">NIH1004</strain>
    </source>
</reference>
<organism evidence="1 2">
    <name type="scientific">Aspergillus tanneri</name>
    <dbReference type="NCBI Taxonomy" id="1220188"/>
    <lineage>
        <taxon>Eukaryota</taxon>
        <taxon>Fungi</taxon>
        <taxon>Dikarya</taxon>
        <taxon>Ascomycota</taxon>
        <taxon>Pezizomycotina</taxon>
        <taxon>Eurotiomycetes</taxon>
        <taxon>Eurotiomycetidae</taxon>
        <taxon>Eurotiales</taxon>
        <taxon>Aspergillaceae</taxon>
        <taxon>Aspergillus</taxon>
        <taxon>Aspergillus subgen. Circumdati</taxon>
    </lineage>
</organism>
<dbReference type="GeneID" id="54324552"/>
<comment type="caution">
    <text evidence="1">The sequence shown here is derived from an EMBL/GenBank/DDBJ whole genome shotgun (WGS) entry which is preliminary data.</text>
</comment>
<dbReference type="EMBL" id="QUQM01000010">
    <property type="protein sequence ID" value="KAA8641385.1"/>
    <property type="molecule type" value="Genomic_DNA"/>
</dbReference>
<protein>
    <submittedName>
        <fullName evidence="1">Uncharacterized protein</fullName>
    </submittedName>
</protein>
<proteinExistence type="predicted"/>
<sequence length="1113" mass="126052">MVTYTICRTPPQARYLSHRYARKALAKTSKPEKLGPGQERLYSFYEPSMVAGLHRISTKQVIEMAEDTSQKKELDDWQDFIVVAPRYKLPNGSVHSVYPPQGHTENVEILPHVVLNDPQLPWARRVVNNIDPKDRNRVPWLAMLIFRQEELRYPKATQQGNTLAVTLTLGALGDLVTASDSDCTSPVVKSDGSTYDDDSKDLEADFIFVPKNIFDVLFKDDEKEETQTLCDVSRYQWLAHTRNINTIGMANSGIDGEEGVFSVVISQRAGPLDITEPTDLVVHLVSIEHVSGMPYPAPKDRVTLCSLESWSYTCLPPDSFNVYDAFRNIGRKIDGKHDVLRIDLTQFGKSLSGKQLPDRLRDRLVDGFVMTKYRTQTGEETAAWVRGPLVPTLVNHGDVETCISHTGTDLQIMDRETGIMDITYSVAWQLGKALALADQGYTTALGRLRLTISRAATDETKKSILKAHGSFQGQHETLCQLAESMKTLRTLQDATSLSHGRDARWLPSSFVSVDMPRWSSCVQQHFRGHVARETERLTVSASDDYVYNEFNTPLSPDWMIVLSWILDRIYLAGVPAHYYIPDPSYLPQESLRFFHIDRYWIDALVDGALSVSSHLRNDDDIRRELKKMINKYLQQKPEGLHYPPQRPGYGFLLRSELCVKFPDLIVEAYARNKDEPDPTIIVRQENIAEGVLLVMFDKKPGSDFFGKLILREPPHQQAFCCGESLKPTYLEVLYKKIYTIPLEEQAKRSNRTSPVETLKHYPEGGDDKGGYEGPIFTWAENETNVHALRLPAYVQQIHNVLGEELKEDYTETEPTATLLGIQLNHPMLYLEIQMEPSLFTTSDQNSADDGMLAGLRMLRSPASPLPKAWDNRPEDQLIFSYSAPVDWNAPFVAWAEESPGRQENAQGHDFFLPAPHLRRLALTDRAPITITKPLKGDPRDGEVGVESRIENLLMAYSIYSLADPSVKDKLTRKNFKQDLIFSSRRNPDNDNWILKQITISFPYGQPDRGRATLMDFYDGPGATMVTDFRFNVAPTLSKNTEDKLVFHLTIAPRAGSIVMRNLTNLSLILSGVMLADYTKWSFDRGDPAVEVNIQEIFVDRNPQTAKFYLPLNI</sequence>